<organism evidence="7 8">
    <name type="scientific">Volvox reticuliferus</name>
    <dbReference type="NCBI Taxonomy" id="1737510"/>
    <lineage>
        <taxon>Eukaryota</taxon>
        <taxon>Viridiplantae</taxon>
        <taxon>Chlorophyta</taxon>
        <taxon>core chlorophytes</taxon>
        <taxon>Chlorophyceae</taxon>
        <taxon>CS clade</taxon>
        <taxon>Chlamydomonadales</taxon>
        <taxon>Volvocaceae</taxon>
        <taxon>Volvox</taxon>
    </lineage>
</organism>
<comment type="subcellular location">
    <subcellularLocation>
        <location evidence="1">Membrane</location>
        <topology evidence="1">Multi-pass membrane protein</topology>
    </subcellularLocation>
</comment>
<dbReference type="GO" id="GO:0016020">
    <property type="term" value="C:membrane"/>
    <property type="evidence" value="ECO:0007669"/>
    <property type="project" value="UniProtKB-SubCell"/>
</dbReference>
<comment type="caution">
    <text evidence="7">The sequence shown here is derived from an EMBL/GenBank/DDBJ whole genome shotgun (WGS) entry which is preliminary data.</text>
</comment>
<dbReference type="PANTHER" id="PTHR21236">
    <property type="entry name" value="GOLGI MEMBRANE PROTEIN YIP1"/>
    <property type="match status" value="1"/>
</dbReference>
<evidence type="ECO:0000256" key="6">
    <source>
        <dbReference type="SAM" id="Phobius"/>
    </source>
</evidence>
<proteinExistence type="inferred from homology"/>
<feature type="transmembrane region" description="Helical" evidence="6">
    <location>
        <begin position="146"/>
        <end position="170"/>
    </location>
</feature>
<evidence type="ECO:0000313" key="8">
    <source>
        <dbReference type="Proteomes" id="UP000747110"/>
    </source>
</evidence>
<dbReference type="GO" id="GO:0006888">
    <property type="term" value="P:endoplasmic reticulum to Golgi vesicle-mediated transport"/>
    <property type="evidence" value="ECO:0007669"/>
    <property type="project" value="InterPro"/>
</dbReference>
<dbReference type="InterPro" id="IPR045231">
    <property type="entry name" value="Yip1/4-like"/>
</dbReference>
<keyword evidence="5 6" id="KW-0472">Membrane</keyword>
<feature type="transmembrane region" description="Helical" evidence="6">
    <location>
        <begin position="112"/>
        <end position="134"/>
    </location>
</feature>
<dbReference type="AlphaFoldDB" id="A0A8J4G0I4"/>
<evidence type="ECO:0000256" key="5">
    <source>
        <dbReference type="ARBA" id="ARBA00023136"/>
    </source>
</evidence>
<sequence length="249" mass="27157">MADWGMRPQDTAYGQSAGVEWFSSGGAGSYGSYGAYSVPVSGYGNTSGNSFEDEPPLLEELGIDIGAIFLKTRAVLFWRFNSRYLDDLDMGGALIFVFVLAGLQLLMGKLHFGVTLGWSVVFSILLWFMLNQLVGSAGAEAKNLDPYSCCCVVGYSMLPLVVYSAMVILIPRGPLSLAAAALCTLWAALTASRIFARRCPALGDLKEANSGACHRHLPLAEREGPRSRSRSAEIRWLWREALGRHEHRV</sequence>
<dbReference type="EMBL" id="BNCP01000137">
    <property type="protein sequence ID" value="GIL93634.1"/>
    <property type="molecule type" value="Genomic_DNA"/>
</dbReference>
<accession>A0A8J4G0I4</accession>
<evidence type="ECO:0000256" key="3">
    <source>
        <dbReference type="ARBA" id="ARBA00022692"/>
    </source>
</evidence>
<evidence type="ECO:0008006" key="9">
    <source>
        <dbReference type="Google" id="ProtNLM"/>
    </source>
</evidence>
<keyword evidence="3 6" id="KW-0812">Transmembrane</keyword>
<evidence type="ECO:0000256" key="4">
    <source>
        <dbReference type="ARBA" id="ARBA00022989"/>
    </source>
</evidence>
<dbReference type="Proteomes" id="UP000747110">
    <property type="component" value="Unassembled WGS sequence"/>
</dbReference>
<feature type="transmembrane region" description="Helical" evidence="6">
    <location>
        <begin position="176"/>
        <end position="196"/>
    </location>
</feature>
<comment type="similarity">
    <text evidence="2">Belongs to the YIP1 family.</text>
</comment>
<dbReference type="GO" id="GO:0048280">
    <property type="term" value="P:vesicle fusion with Golgi apparatus"/>
    <property type="evidence" value="ECO:0007669"/>
    <property type="project" value="TreeGrafter"/>
</dbReference>
<keyword evidence="8" id="KW-1185">Reference proteome</keyword>
<dbReference type="OrthoDB" id="440385at2759"/>
<keyword evidence="4 6" id="KW-1133">Transmembrane helix</keyword>
<dbReference type="PANTHER" id="PTHR21236:SF2">
    <property type="entry name" value="PROTEIN YIPF"/>
    <property type="match status" value="1"/>
</dbReference>
<feature type="transmembrane region" description="Helical" evidence="6">
    <location>
        <begin position="88"/>
        <end position="106"/>
    </location>
</feature>
<evidence type="ECO:0000256" key="1">
    <source>
        <dbReference type="ARBA" id="ARBA00004141"/>
    </source>
</evidence>
<gene>
    <name evidence="7" type="ORF">Vretifemale_21037</name>
</gene>
<evidence type="ECO:0000256" key="2">
    <source>
        <dbReference type="ARBA" id="ARBA00010596"/>
    </source>
</evidence>
<reference evidence="7" key="1">
    <citation type="journal article" date="2021" name="Proc. Natl. Acad. Sci. U.S.A.">
        <title>Three genomes in the algal genus Volvox reveal the fate of a haploid sex-determining region after a transition to homothallism.</title>
        <authorList>
            <person name="Yamamoto K."/>
            <person name="Hamaji T."/>
            <person name="Kawai-Toyooka H."/>
            <person name="Matsuzaki R."/>
            <person name="Takahashi F."/>
            <person name="Nishimura Y."/>
            <person name="Kawachi M."/>
            <person name="Noguchi H."/>
            <person name="Minakuchi Y."/>
            <person name="Umen J.G."/>
            <person name="Toyoda A."/>
            <person name="Nozaki H."/>
        </authorList>
    </citation>
    <scope>NUCLEOTIDE SEQUENCE</scope>
    <source>
        <strain evidence="7">NIES-3786</strain>
    </source>
</reference>
<dbReference type="GO" id="GO:0005802">
    <property type="term" value="C:trans-Golgi network"/>
    <property type="evidence" value="ECO:0007669"/>
    <property type="project" value="TreeGrafter"/>
</dbReference>
<evidence type="ECO:0000313" key="7">
    <source>
        <dbReference type="EMBL" id="GIL93634.1"/>
    </source>
</evidence>
<protein>
    <recommendedName>
        <fullName evidence="9">Protein YIP</fullName>
    </recommendedName>
</protein>
<name>A0A8J4G0I4_9CHLO</name>